<name>A0A6J5MZ67_9CAUD</name>
<evidence type="ECO:0000313" key="1">
    <source>
        <dbReference type="EMBL" id="CAB4149059.1"/>
    </source>
</evidence>
<protein>
    <submittedName>
        <fullName evidence="1">Uncharacterized protein</fullName>
    </submittedName>
</protein>
<proteinExistence type="predicted"/>
<gene>
    <name evidence="1" type="ORF">UFOVP528_43</name>
</gene>
<sequence length="168" mass="18810">MAKEPDFLKGLGIQNITEEIQSGGVNAIIQEWGNKLIGALRRKLKSNKSNASGSLSANIEPKIEPTSKGEKLIITMNDYWTSVEDGQEPGTMVSAKSLIQWMKEKRRYGAFKSAFDKNIESVVARKISKNIYARGTKARPFIKPTLTQRRLNELSQNVADYFAANLFK</sequence>
<reference evidence="1" key="1">
    <citation type="submission" date="2020-04" db="EMBL/GenBank/DDBJ databases">
        <authorList>
            <person name="Chiriac C."/>
            <person name="Salcher M."/>
            <person name="Ghai R."/>
            <person name="Kavagutti S V."/>
        </authorList>
    </citation>
    <scope>NUCLEOTIDE SEQUENCE</scope>
</reference>
<dbReference type="EMBL" id="LR796508">
    <property type="protein sequence ID" value="CAB4149059.1"/>
    <property type="molecule type" value="Genomic_DNA"/>
</dbReference>
<accession>A0A6J5MZ67</accession>
<organism evidence="1">
    <name type="scientific">uncultured Caudovirales phage</name>
    <dbReference type="NCBI Taxonomy" id="2100421"/>
    <lineage>
        <taxon>Viruses</taxon>
        <taxon>Duplodnaviria</taxon>
        <taxon>Heunggongvirae</taxon>
        <taxon>Uroviricota</taxon>
        <taxon>Caudoviricetes</taxon>
        <taxon>Peduoviridae</taxon>
        <taxon>Maltschvirus</taxon>
        <taxon>Maltschvirus maltsch</taxon>
    </lineage>
</organism>